<evidence type="ECO:0000313" key="3">
    <source>
        <dbReference type="Proteomes" id="UP001163046"/>
    </source>
</evidence>
<accession>A0A9W9Z4W9</accession>
<dbReference type="AlphaFoldDB" id="A0A9W9Z4W9"/>
<proteinExistence type="predicted"/>
<evidence type="ECO:0000313" key="2">
    <source>
        <dbReference type="EMBL" id="KAJ7375271.1"/>
    </source>
</evidence>
<protein>
    <submittedName>
        <fullName evidence="2">Uncharacterized protein</fullName>
    </submittedName>
</protein>
<dbReference type="EMBL" id="MU826826">
    <property type="protein sequence ID" value="KAJ7375271.1"/>
    <property type="molecule type" value="Genomic_DNA"/>
</dbReference>
<organism evidence="2 3">
    <name type="scientific">Desmophyllum pertusum</name>
    <dbReference type="NCBI Taxonomy" id="174260"/>
    <lineage>
        <taxon>Eukaryota</taxon>
        <taxon>Metazoa</taxon>
        <taxon>Cnidaria</taxon>
        <taxon>Anthozoa</taxon>
        <taxon>Hexacorallia</taxon>
        <taxon>Scleractinia</taxon>
        <taxon>Caryophylliina</taxon>
        <taxon>Caryophylliidae</taxon>
        <taxon>Desmophyllum</taxon>
    </lineage>
</organism>
<feature type="compositionally biased region" description="Polar residues" evidence="1">
    <location>
        <begin position="112"/>
        <end position="123"/>
    </location>
</feature>
<keyword evidence="3" id="KW-1185">Reference proteome</keyword>
<reference evidence="2" key="1">
    <citation type="submission" date="2023-01" db="EMBL/GenBank/DDBJ databases">
        <title>Genome assembly of the deep-sea coral Lophelia pertusa.</title>
        <authorList>
            <person name="Herrera S."/>
            <person name="Cordes E."/>
        </authorList>
    </citation>
    <scope>NUCLEOTIDE SEQUENCE</scope>
    <source>
        <strain evidence="2">USNM1676648</strain>
        <tissue evidence="2">Polyp</tissue>
    </source>
</reference>
<gene>
    <name evidence="2" type="ORF">OS493_002018</name>
</gene>
<sequence length="485" mass="55556">MERSNWERSDRRSVQGALEIMMNMKAPSNVVKIRDNYKDTKAREEELFTLCATASKRDDSFEVSSKSQRKAALAGRDFLKRVTSSDDADINSLQNEQKENASRRKASVANKRPSSNLGSNGQQGRRPAKMQKVNDDCNTGNSDDDSVSSDEKSDNGDSLFWRRCVCKDNRQDNLSVLGLCKHPLVGERNLFWHRCVCKDNLSVLGLFWRRCVCKDNLSVLGLCKHPLVGEHLLSVNHVKYKLSYLRHPLIIFIHESIPKVLLTMFDYMYTVIILIFQSVKSLPNVILKGHLSLHHFNMIGGEDKTGERPEKDTATYWKQQGQAWRRRAIGLLEVYLCEYCQDDLDETIDDKGLSWLPDHNCNIANLYGLTCRRAKYILQDADREGVKEEISLVEKEKKIKALREKLKVEDELDCLLTLNEVRAIAVTKLDSFNYALEQQEKGNVTKAYGDYAPVGVLEDIIDTIENGHVDKQRQKWFDQLSDDDD</sequence>
<comment type="caution">
    <text evidence="2">The sequence shown here is derived from an EMBL/GenBank/DDBJ whole genome shotgun (WGS) entry which is preliminary data.</text>
</comment>
<feature type="region of interest" description="Disordered" evidence="1">
    <location>
        <begin position="89"/>
        <end position="156"/>
    </location>
</feature>
<evidence type="ECO:0000256" key="1">
    <source>
        <dbReference type="SAM" id="MobiDB-lite"/>
    </source>
</evidence>
<dbReference type="Proteomes" id="UP001163046">
    <property type="component" value="Unassembled WGS sequence"/>
</dbReference>
<name>A0A9W9Z4W9_9CNID</name>